<evidence type="ECO:0000313" key="3">
    <source>
        <dbReference type="Proteomes" id="UP001224890"/>
    </source>
</evidence>
<dbReference type="GeneID" id="85450274"/>
<organism evidence="2 3">
    <name type="scientific">Colletotrichum godetiae</name>
    <dbReference type="NCBI Taxonomy" id="1209918"/>
    <lineage>
        <taxon>Eukaryota</taxon>
        <taxon>Fungi</taxon>
        <taxon>Dikarya</taxon>
        <taxon>Ascomycota</taxon>
        <taxon>Pezizomycotina</taxon>
        <taxon>Sordariomycetes</taxon>
        <taxon>Hypocreomycetidae</taxon>
        <taxon>Glomerellales</taxon>
        <taxon>Glomerellaceae</taxon>
        <taxon>Colletotrichum</taxon>
        <taxon>Colletotrichum acutatum species complex</taxon>
    </lineage>
</organism>
<dbReference type="Proteomes" id="UP001224890">
    <property type="component" value="Unassembled WGS sequence"/>
</dbReference>
<evidence type="ECO:0000313" key="2">
    <source>
        <dbReference type="EMBL" id="KAK1674707.1"/>
    </source>
</evidence>
<gene>
    <name evidence="2" type="ORF">BDP55DRAFT_169928</name>
</gene>
<dbReference type="AlphaFoldDB" id="A0AAJ0ET69"/>
<feature type="region of interest" description="Disordered" evidence="1">
    <location>
        <begin position="1"/>
        <end position="63"/>
    </location>
</feature>
<name>A0AAJ0ET69_9PEZI</name>
<protein>
    <submittedName>
        <fullName evidence="2">Uncharacterized protein</fullName>
    </submittedName>
</protein>
<proteinExistence type="predicted"/>
<evidence type="ECO:0000256" key="1">
    <source>
        <dbReference type="SAM" id="MobiDB-lite"/>
    </source>
</evidence>
<reference evidence="2" key="1">
    <citation type="submission" date="2021-06" db="EMBL/GenBank/DDBJ databases">
        <title>Comparative genomics, transcriptomics and evolutionary studies reveal genomic signatures of adaptation to plant cell wall in hemibiotrophic fungi.</title>
        <authorList>
            <consortium name="DOE Joint Genome Institute"/>
            <person name="Baroncelli R."/>
            <person name="Diaz J.F."/>
            <person name="Benocci T."/>
            <person name="Peng M."/>
            <person name="Battaglia E."/>
            <person name="Haridas S."/>
            <person name="Andreopoulos W."/>
            <person name="Labutti K."/>
            <person name="Pangilinan J."/>
            <person name="Floch G.L."/>
            <person name="Makela M.R."/>
            <person name="Henrissat B."/>
            <person name="Grigoriev I.V."/>
            <person name="Crouch J.A."/>
            <person name="De Vries R.P."/>
            <person name="Sukno S.A."/>
            <person name="Thon M.R."/>
        </authorList>
    </citation>
    <scope>NUCLEOTIDE SEQUENCE</scope>
    <source>
        <strain evidence="2">CBS 193.32</strain>
    </source>
</reference>
<dbReference type="EMBL" id="JAHMHR010000024">
    <property type="protein sequence ID" value="KAK1674707.1"/>
    <property type="molecule type" value="Genomic_DNA"/>
</dbReference>
<accession>A0AAJ0ET69</accession>
<keyword evidence="3" id="KW-1185">Reference proteome</keyword>
<dbReference type="RefSeq" id="XP_060428710.1">
    <property type="nucleotide sequence ID" value="XM_060565748.1"/>
</dbReference>
<sequence length="305" mass="33330">MLPQASQHPATRPGRVLIALSPQKIPSSKTPPPSLASPHHPVRNPRTEVQGASQSSPQAAGVQVPQPEQCSHCSYSFVLSLSLFGLAWAPACTLLHWDLSRSHLAPHRTSTGTSTPTATTAAATTTAALCYAPLGDPSIFLLRVVPPSLLLFQSLFHPHFLDPKHPTLPHLRSSILGFLIILRPPDSVQLFETLYPSPSTRRNRSTLSSTSSPFWLRSVSWTRSSRSQFENFSTSRRLQHTLVTFWLHRPGFGATAVTGNPICLGHFSTLRRPVLCEPDSTIPPSPISPDFVEIPRLDYTPLANG</sequence>
<comment type="caution">
    <text evidence="2">The sequence shown here is derived from an EMBL/GenBank/DDBJ whole genome shotgun (WGS) entry which is preliminary data.</text>
</comment>